<dbReference type="SMART" id="SM00800">
    <property type="entry name" value="uDENN"/>
    <property type="match status" value="1"/>
</dbReference>
<feature type="compositionally biased region" description="Basic and acidic residues" evidence="2">
    <location>
        <begin position="1708"/>
        <end position="1717"/>
    </location>
</feature>
<dbReference type="InterPro" id="IPR023341">
    <property type="entry name" value="MABP"/>
</dbReference>
<dbReference type="GO" id="GO:0031410">
    <property type="term" value="C:cytoplasmic vesicle"/>
    <property type="evidence" value="ECO:0007669"/>
    <property type="project" value="TreeGrafter"/>
</dbReference>
<feature type="region of interest" description="Disordered" evidence="2">
    <location>
        <begin position="1897"/>
        <end position="1918"/>
    </location>
</feature>
<dbReference type="GO" id="GO:0032483">
    <property type="term" value="P:regulation of Rab protein signal transduction"/>
    <property type="evidence" value="ECO:0007669"/>
    <property type="project" value="TreeGrafter"/>
</dbReference>
<dbReference type="PANTHER" id="PTHR12296">
    <property type="entry name" value="DENN DOMAIN-CONTAINING PROTEIN 4"/>
    <property type="match status" value="1"/>
</dbReference>
<proteinExistence type="predicted"/>
<dbReference type="OrthoDB" id="75250at2759"/>
<evidence type="ECO:0000313" key="5">
    <source>
        <dbReference type="EMBL" id="CAG7728077.1"/>
    </source>
</evidence>
<keyword evidence="6" id="KW-1185">Reference proteome</keyword>
<feature type="compositionally biased region" description="Polar residues" evidence="2">
    <location>
        <begin position="1689"/>
        <end position="1702"/>
    </location>
</feature>
<dbReference type="InterPro" id="IPR001194">
    <property type="entry name" value="cDENN_dom"/>
</dbReference>
<evidence type="ECO:0000259" key="4">
    <source>
        <dbReference type="PROSITE" id="PS51498"/>
    </source>
</evidence>
<gene>
    <name evidence="5" type="ORF">AFUS01_LOCUS16886</name>
</gene>
<protein>
    <recommendedName>
        <fullName evidence="7">C-myc promoter-binding protein</fullName>
    </recommendedName>
</protein>
<dbReference type="InterPro" id="IPR051696">
    <property type="entry name" value="DENN_Domain_GEFs"/>
</dbReference>
<feature type="compositionally biased region" description="Polar residues" evidence="2">
    <location>
        <begin position="984"/>
        <end position="998"/>
    </location>
</feature>
<reference evidence="5" key="1">
    <citation type="submission" date="2021-06" db="EMBL/GenBank/DDBJ databases">
        <authorList>
            <person name="Hodson N. C."/>
            <person name="Mongue J. A."/>
            <person name="Jaron S. K."/>
        </authorList>
    </citation>
    <scope>NUCLEOTIDE SEQUENCE</scope>
</reference>
<feature type="region of interest" description="Disordered" evidence="2">
    <location>
        <begin position="1688"/>
        <end position="1724"/>
    </location>
</feature>
<feature type="domain" description="UDENN" evidence="3">
    <location>
        <begin position="187"/>
        <end position="637"/>
    </location>
</feature>
<feature type="region of interest" description="Disordered" evidence="2">
    <location>
        <begin position="885"/>
        <end position="905"/>
    </location>
</feature>
<evidence type="ECO:0000256" key="1">
    <source>
        <dbReference type="ARBA" id="ARBA00022658"/>
    </source>
</evidence>
<dbReference type="SMART" id="SM00799">
    <property type="entry name" value="DENN"/>
    <property type="match status" value="1"/>
</dbReference>
<name>A0A8J2K0N5_9HEXA</name>
<feature type="compositionally biased region" description="Polar residues" evidence="2">
    <location>
        <begin position="930"/>
        <end position="958"/>
    </location>
</feature>
<dbReference type="InterPro" id="IPR037516">
    <property type="entry name" value="Tripartite_DENN"/>
</dbReference>
<feature type="compositionally biased region" description="Basic and acidic residues" evidence="2">
    <location>
        <begin position="1172"/>
        <end position="1190"/>
    </location>
</feature>
<feature type="region of interest" description="Disordered" evidence="2">
    <location>
        <begin position="1131"/>
        <end position="1290"/>
    </location>
</feature>
<organism evidence="5 6">
    <name type="scientific">Allacma fusca</name>
    <dbReference type="NCBI Taxonomy" id="39272"/>
    <lineage>
        <taxon>Eukaryota</taxon>
        <taxon>Metazoa</taxon>
        <taxon>Ecdysozoa</taxon>
        <taxon>Arthropoda</taxon>
        <taxon>Hexapoda</taxon>
        <taxon>Collembola</taxon>
        <taxon>Symphypleona</taxon>
        <taxon>Sminthuridae</taxon>
        <taxon>Allacma</taxon>
    </lineage>
</organism>
<evidence type="ECO:0000256" key="2">
    <source>
        <dbReference type="SAM" id="MobiDB-lite"/>
    </source>
</evidence>
<feature type="domain" description="MABP" evidence="4">
    <location>
        <begin position="39"/>
        <end position="195"/>
    </location>
</feature>
<dbReference type="EMBL" id="CAJVCH010158237">
    <property type="protein sequence ID" value="CAG7728077.1"/>
    <property type="molecule type" value="Genomic_DNA"/>
</dbReference>
<evidence type="ECO:0000259" key="3">
    <source>
        <dbReference type="PROSITE" id="PS50211"/>
    </source>
</evidence>
<feature type="compositionally biased region" description="Low complexity" evidence="2">
    <location>
        <begin position="1138"/>
        <end position="1151"/>
    </location>
</feature>
<dbReference type="Proteomes" id="UP000708208">
    <property type="component" value="Unassembled WGS sequence"/>
</dbReference>
<dbReference type="SMART" id="SM00801">
    <property type="entry name" value="dDENN"/>
    <property type="match status" value="1"/>
</dbReference>
<accession>A0A8J2K0N5</accession>
<sequence length="2023" mass="225059">MEERTGTIADYFVVAGLPEYPEPVDDDYCEGLNPNDQHTDPITDITVIFPTLGELVPRGFKCIEETPNGYPANLNSGSIRSPVVYLCYKRGRDKPPLVDIGVMYEGKERLLADAEVVISTPEGRPANVNNTSAKTFLTYRRAPENMPCNELVVTDICVIIQNKGERPPHAFCLIMKNLNKGMMGCDVYLCYKKSMNRPPLLSYKAAVLHRYPPVDRRGFPFPSSVAMFCMPMCATIECWPKIANQPRPVFSTFVLTVADATEKIYGAAVIFYEMYPEEKLNAEQQAALGVDKPGDRSSKSVHVNKCICLLSHYPFFDSFRTFLSYLHNMSRKGSHEVPIERYISHLLEEVPFPSPSRPHILWQLSPNQTVLMAHQHDSPLPKCGASFRSMLSNLGPENCSLILLLLLTEQKILIHSLRPDVLTAVVEAVSVIIFPFHWQCPYIPLCPLGLCAVLQAPVPFLVGVDSRFFDLYELPNDVTCVDLDTNTITVSEDKRNLLNVKLLAKKPARILKHTLETLQEKIYYLSKTKATSRADAHDNIFELDFQLKRRERMLEIEIQEAFLRFMTSVLKGYRSFLLPITKAPTVGATDASSLFDFQGFLRSRDKNYQKFYQLMVRTQMFIRFIEERSFVSDIDTGLAFFDECIDKVCQDDAETLRLIDLNEGNQSDRTVYVMPPEPVGLPPNATYCYDSVFKLNESLFGNVKLKSGSLDRVMQQSDMSAPGSPIARRTKQEIRSAQNNARKYSEVPMQWAKYLMSTCYSLWFIHLPSYLTVASSKHMALCLAYEMLVRMAKTRIQPADEVCYRVVMQLCGLYSQPVLAVKVLFEMKRCGVTPNAITYGFYNKAVLEAQWPSNVSNSSQLMWNKLRNVIDGVARFRAAGRQYNSKSRRLSQSTEDVDRISTGSGASIDSQTLGKILSQKIGTTAVGIPASNNSFIPKQDDSNNTQGNIPTRISSSSDVGYGSMNEQKVTDTETEPEQEDEGSVPTTNADGSVSSENNRVGRFWGKMGQSLDHWVKSGVSGLASVAALASDTSYYSPGGLIMAGYRGEYSSREDEDNDNDNDNDTDTDTYDEEQRQPGPSRRRIDFHEDDEDEKKSETMRLLRSVSFGNDTQIMSKLQELKHEMVKANGVGSRNLTTSASSSKIVSSGIDRSPNKSTKRSGSEESNGSLETKVNEFYESNSRKGSPDKSHSSTSREVTPVEEEPSETTSTTERVNTILTPPVPKSPSIQIKSRESHASMNTNKEISPCSPARTPVTQNDPLGALSHPPSPDQMLTGPSTTSNQTRGVSPKRACSEGFIGHILTPPRAVGGSHNGGKDLSGTGFASKAFHRSSTLPNYSLITGESNGIGSPTSDEKNLISCSGMSGGSSSNVVSSISAFSSSLKNPFGRYSPARLSLRKAGTSLIESTIGNKKAEAFMEGFNQFKSVATVTAKKKLDEFKEAIATNSYPAGKNGPFGGEDYRGEPIDGTEWDGADPGDQWASVSESYLDQILTADGSTRASFASVTDMGPSHDDTPLSSSVQSLLLLDSARITAGSKKDQPPVALKISMTTCSVCHNCDSLLFDEEIMAGWTAEDSNLNTKCPHCKKWEVPFLEVTIKDFRHYPVSVFIPPQIPLTSAPSVESMNSSNRSRRTSMAKNSLNPMPNNLKQCSSVPHSENADLLDSKEDKIIGNDTTDFIKANRCKEDKPLNLSSTRLNGETPSSDPLGVLEEKSRRNSPEPDDVTAPSLASQLLAVPGLEDKTNVKLPPSIPPLILEGIDSEPIIVPYLSPLVLRKELENVLEHEGDSCLTQCRFVDEHPILYWNLVWFFHRANLTSHLKGLTLLAKSVKPTRLIQRYCVETNELVESDLEKFLVHSSWDSADHRNVLVSCKWDNPKFHPQFGEPLYIQHINNQRDRENVTANKTDDDNKNEKRDSSSSSKLISDILRSVQRNQLAQTCPSLLYHYHKSGGERHFPAYRDILFLTLTAGSKESFESYGYGFDRDYRDVYSRLRNSEEFESMSLGDTPPSDAAIFCRRFFRDLEIP</sequence>
<evidence type="ECO:0008006" key="7">
    <source>
        <dbReference type="Google" id="ProtNLM"/>
    </source>
</evidence>
<dbReference type="Pfam" id="PF02141">
    <property type="entry name" value="DENN"/>
    <property type="match status" value="1"/>
</dbReference>
<dbReference type="PROSITE" id="PS51498">
    <property type="entry name" value="MABP"/>
    <property type="match status" value="1"/>
</dbReference>
<feature type="compositionally biased region" description="Basic and acidic residues" evidence="2">
    <location>
        <begin position="1897"/>
        <end position="1914"/>
    </location>
</feature>
<dbReference type="GO" id="GO:0005085">
    <property type="term" value="F:guanyl-nucleotide exchange factor activity"/>
    <property type="evidence" value="ECO:0007669"/>
    <property type="project" value="UniProtKB-KW"/>
</dbReference>
<evidence type="ECO:0000313" key="6">
    <source>
        <dbReference type="Proteomes" id="UP000708208"/>
    </source>
</evidence>
<feature type="region of interest" description="Disordered" evidence="2">
    <location>
        <begin position="1615"/>
        <end position="1665"/>
    </location>
</feature>
<dbReference type="Pfam" id="PF03455">
    <property type="entry name" value="dDENN"/>
    <property type="match status" value="1"/>
</dbReference>
<dbReference type="PANTHER" id="PTHR12296:SF30">
    <property type="entry name" value="DENN DOMAIN-CONTAINING PROTEIN CRAG"/>
    <property type="match status" value="1"/>
</dbReference>
<feature type="region of interest" description="Disordered" evidence="2">
    <location>
        <begin position="930"/>
        <end position="998"/>
    </location>
</feature>
<dbReference type="InterPro" id="IPR005112">
    <property type="entry name" value="dDENN_dom"/>
</dbReference>
<feature type="compositionally biased region" description="Acidic residues" evidence="2">
    <location>
        <begin position="972"/>
        <end position="982"/>
    </location>
</feature>
<feature type="region of interest" description="Disordered" evidence="2">
    <location>
        <begin position="1049"/>
        <end position="1103"/>
    </location>
</feature>
<dbReference type="PROSITE" id="PS50211">
    <property type="entry name" value="DENN"/>
    <property type="match status" value="1"/>
</dbReference>
<feature type="compositionally biased region" description="Polar residues" evidence="2">
    <location>
        <begin position="1635"/>
        <end position="1654"/>
    </location>
</feature>
<dbReference type="InterPro" id="IPR005113">
    <property type="entry name" value="uDENN_dom"/>
</dbReference>
<comment type="caution">
    <text evidence="5">The sequence shown here is derived from an EMBL/GenBank/DDBJ whole genome shotgun (WGS) entry which is preliminary data.</text>
</comment>
<feature type="compositionally biased region" description="Acidic residues" evidence="2">
    <location>
        <begin position="1053"/>
        <end position="1071"/>
    </location>
</feature>
<feature type="compositionally biased region" description="Polar residues" evidence="2">
    <location>
        <begin position="1275"/>
        <end position="1286"/>
    </location>
</feature>
<dbReference type="Pfam" id="PF03456">
    <property type="entry name" value="uDENN"/>
    <property type="match status" value="1"/>
</dbReference>
<keyword evidence="1" id="KW-0344">Guanine-nucleotide releasing factor</keyword>
<feature type="compositionally biased region" description="Polar residues" evidence="2">
    <location>
        <begin position="885"/>
        <end position="894"/>
    </location>
</feature>